<accession>A0AB94IY31</accession>
<evidence type="ECO:0000313" key="1">
    <source>
        <dbReference type="EMBL" id="CBL28661.1"/>
    </source>
</evidence>
<dbReference type="EMBL" id="FP929056">
    <property type="protein sequence ID" value="CBL28661.1"/>
    <property type="molecule type" value="Genomic_DNA"/>
</dbReference>
<name>A0AB94IY31_9BACT</name>
<organism evidence="1 2">
    <name type="scientific">Fretibacterium fastidiosum</name>
    <dbReference type="NCBI Taxonomy" id="651822"/>
    <lineage>
        <taxon>Bacteria</taxon>
        <taxon>Thermotogati</taxon>
        <taxon>Synergistota</taxon>
        <taxon>Synergistia</taxon>
        <taxon>Synergistales</taxon>
        <taxon>Aminobacteriaceae</taxon>
        <taxon>Fretibacterium</taxon>
    </lineage>
</organism>
<reference evidence="2" key="1">
    <citation type="submission" date="2010-03" db="EMBL/GenBank/DDBJ databases">
        <title>The genome sequence of Synergistetes sp. SGP1.</title>
        <authorList>
            <consortium name="metaHIT consortium -- http://www.metahit.eu/"/>
            <person name="Pajon A."/>
            <person name="Turner K."/>
            <person name="Parkhill J."/>
            <person name="Wade W."/>
            <person name="Vartoukian S."/>
        </authorList>
    </citation>
    <scope>NUCLEOTIDE SEQUENCE [LARGE SCALE GENOMIC DNA]</scope>
    <source>
        <strain evidence="2">SGP1</strain>
    </source>
</reference>
<protein>
    <submittedName>
        <fullName evidence="1">Uncharacterized protein</fullName>
    </submittedName>
</protein>
<dbReference type="AlphaFoldDB" id="A0AB94IY31"/>
<evidence type="ECO:0000313" key="2">
    <source>
        <dbReference type="Proteomes" id="UP000008957"/>
    </source>
</evidence>
<gene>
    <name evidence="1" type="ORF">SY1_17370</name>
</gene>
<dbReference type="Proteomes" id="UP000008957">
    <property type="component" value="Chromosome"/>
</dbReference>
<sequence length="315" mass="35292">MEKDRRFIMRWFVAFILTVCASASVVVFPRDAAAEPDRTALIGFTASPQSPSAGQDVMVMARFKPDMRPRQGSVTLTLLGRDGGVVREWSERELNPAFLTPVEGGTGEWLYRASFTAQPGYAELRLAWRPSNGSDQADPERAVLTLSVGGNGTPLGGGGLVSWRVTRDARHDGDEMRTNALFERQPDPDSVRLIIERRGLFSGLYDDRTLYPEREGYEDGRYGGRWSVRFEFTAERGRHRMKLRWRMDGTEYEHIEKFSVDDGALGSNGCDAGVSGLLGLSALAPLALRRRREKRRTMAWSPMISVRGEREASNR</sequence>
<proteinExistence type="predicted"/>
<dbReference type="KEGG" id="sbr:SY1_17370"/>
<reference evidence="1 2" key="2">
    <citation type="submission" date="2010-03" db="EMBL/GenBank/DDBJ databases">
        <authorList>
            <person name="Pajon A."/>
        </authorList>
    </citation>
    <scope>NUCLEOTIDE SEQUENCE [LARGE SCALE GENOMIC DNA]</scope>
    <source>
        <strain evidence="1 2">SGP1</strain>
    </source>
</reference>
<keyword evidence="2" id="KW-1185">Reference proteome</keyword>